<sequence>MDSPNNVLSFVGDDYEKIDVRTNPAIIEKKKYDNQKTKYSFRNFKPKYG</sequence>
<dbReference type="EMBL" id="LR130778">
    <property type="protein sequence ID" value="VDN47335.1"/>
    <property type="molecule type" value="Genomic_DNA"/>
</dbReference>
<keyword evidence="2" id="KW-1185">Reference proteome</keyword>
<dbReference type="AlphaFoldDB" id="A0A3P7NWL5"/>
<reference evidence="1 2" key="1">
    <citation type="submission" date="2018-09" db="EMBL/GenBank/DDBJ databases">
        <authorList>
            <person name="Postec A."/>
        </authorList>
    </citation>
    <scope>NUCLEOTIDE SEQUENCE [LARGE SCALE GENOMIC DNA]</scope>
    <source>
        <strain evidence="1">70B-A</strain>
    </source>
</reference>
<proteinExistence type="predicted"/>
<dbReference type="KEGG" id="cbar:PATL70BA_1450"/>
<protein>
    <submittedName>
        <fullName evidence="1">Uncharacterized protein</fullName>
    </submittedName>
</protein>
<evidence type="ECO:0000313" key="1">
    <source>
        <dbReference type="EMBL" id="VDN47335.1"/>
    </source>
</evidence>
<gene>
    <name evidence="1" type="ORF">PATL70BA_1450</name>
</gene>
<organism evidence="1 2">
    <name type="scientific">Petrocella atlantisensis</name>
    <dbReference type="NCBI Taxonomy" id="2173034"/>
    <lineage>
        <taxon>Bacteria</taxon>
        <taxon>Bacillati</taxon>
        <taxon>Bacillota</taxon>
        <taxon>Clostridia</taxon>
        <taxon>Lachnospirales</taxon>
        <taxon>Vallitaleaceae</taxon>
        <taxon>Petrocella</taxon>
    </lineage>
</organism>
<dbReference type="Proteomes" id="UP000279029">
    <property type="component" value="Chromosome"/>
</dbReference>
<name>A0A3P7NWL5_9FIRM</name>
<evidence type="ECO:0000313" key="2">
    <source>
        <dbReference type="Proteomes" id="UP000279029"/>
    </source>
</evidence>
<accession>A0A3P7NWL5</accession>